<sequence length="187" mass="19020">MLPRLMTFIVWTLLGASSVYWLLLAVAQPLATPSHALAATDSQPVRADLTRLLGATPVAADPAQDDSAAVSSRLRLVGVVAPKSDRAARAGEGVALIEVDGVVRTVRVGAKVDGELRLLRVDARSASLGVDAQAPAQVLQMQAQPAAATGNLPPAAPSATVLGGEASAGDQSAPAPGAPTRQRNPTQ</sequence>
<evidence type="ECO:0008006" key="4">
    <source>
        <dbReference type="Google" id="ProtNLM"/>
    </source>
</evidence>
<dbReference type="Proteomes" id="UP001495147">
    <property type="component" value="Unassembled WGS sequence"/>
</dbReference>
<gene>
    <name evidence="2" type="ORF">ABDJ85_14370</name>
</gene>
<evidence type="ECO:0000256" key="1">
    <source>
        <dbReference type="SAM" id="MobiDB-lite"/>
    </source>
</evidence>
<dbReference type="EMBL" id="JBDPZD010000004">
    <property type="protein sequence ID" value="MEO3692659.1"/>
    <property type="molecule type" value="Genomic_DNA"/>
</dbReference>
<proteinExistence type="predicted"/>
<comment type="caution">
    <text evidence="2">The sequence shown here is derived from an EMBL/GenBank/DDBJ whole genome shotgun (WGS) entry which is preliminary data.</text>
</comment>
<organism evidence="2 3">
    <name type="scientific">Roseateles paludis</name>
    <dbReference type="NCBI Taxonomy" id="3145238"/>
    <lineage>
        <taxon>Bacteria</taxon>
        <taxon>Pseudomonadati</taxon>
        <taxon>Pseudomonadota</taxon>
        <taxon>Betaproteobacteria</taxon>
        <taxon>Burkholderiales</taxon>
        <taxon>Sphaerotilaceae</taxon>
        <taxon>Roseateles</taxon>
    </lineage>
</organism>
<protein>
    <recommendedName>
        <fullName evidence="4">General secretion pathway protein C</fullName>
    </recommendedName>
</protein>
<reference evidence="2 3" key="1">
    <citation type="submission" date="2024-05" db="EMBL/GenBank/DDBJ databases">
        <title>Roseateles sp. DJS-2-20 16S ribosomal RNA gene Genome sequencing and assembly.</title>
        <authorList>
            <person name="Woo H."/>
        </authorList>
    </citation>
    <scope>NUCLEOTIDE SEQUENCE [LARGE SCALE GENOMIC DNA]</scope>
    <source>
        <strain evidence="2 3">DJS-2-20</strain>
    </source>
</reference>
<name>A0ABV0G4L8_9BURK</name>
<accession>A0ABV0G4L8</accession>
<dbReference type="RefSeq" id="WP_347705477.1">
    <property type="nucleotide sequence ID" value="NZ_JBDPZD010000004.1"/>
</dbReference>
<evidence type="ECO:0000313" key="3">
    <source>
        <dbReference type="Proteomes" id="UP001495147"/>
    </source>
</evidence>
<keyword evidence="3" id="KW-1185">Reference proteome</keyword>
<evidence type="ECO:0000313" key="2">
    <source>
        <dbReference type="EMBL" id="MEO3692659.1"/>
    </source>
</evidence>
<feature type="region of interest" description="Disordered" evidence="1">
    <location>
        <begin position="148"/>
        <end position="187"/>
    </location>
</feature>